<proteinExistence type="predicted"/>
<keyword evidence="1" id="KW-0732">Signal</keyword>
<dbReference type="InterPro" id="IPR001251">
    <property type="entry name" value="CRAL-TRIO_dom"/>
</dbReference>
<dbReference type="CDD" id="cd00170">
    <property type="entry name" value="SEC14"/>
    <property type="match status" value="1"/>
</dbReference>
<dbReference type="Gene3D" id="3.40.525.10">
    <property type="entry name" value="CRAL-TRIO lipid binding domain"/>
    <property type="match status" value="1"/>
</dbReference>
<organism evidence="3">
    <name type="scientific">Odontella aurita</name>
    <dbReference type="NCBI Taxonomy" id="265563"/>
    <lineage>
        <taxon>Eukaryota</taxon>
        <taxon>Sar</taxon>
        <taxon>Stramenopiles</taxon>
        <taxon>Ochrophyta</taxon>
        <taxon>Bacillariophyta</taxon>
        <taxon>Mediophyceae</taxon>
        <taxon>Biddulphiophycidae</taxon>
        <taxon>Eupodiscales</taxon>
        <taxon>Odontellaceae</taxon>
        <taxon>Odontella</taxon>
    </lineage>
</organism>
<feature type="signal peptide" evidence="1">
    <location>
        <begin position="1"/>
        <end position="26"/>
    </location>
</feature>
<dbReference type="SMART" id="SM00516">
    <property type="entry name" value="SEC14"/>
    <property type="match status" value="1"/>
</dbReference>
<dbReference type="AlphaFoldDB" id="A0A7S4JHK7"/>
<dbReference type="SUPFAM" id="SSF46938">
    <property type="entry name" value="CRAL/TRIO N-terminal domain"/>
    <property type="match status" value="1"/>
</dbReference>
<reference evidence="3" key="1">
    <citation type="submission" date="2021-01" db="EMBL/GenBank/DDBJ databases">
        <authorList>
            <person name="Corre E."/>
            <person name="Pelletier E."/>
            <person name="Niang G."/>
            <person name="Scheremetjew M."/>
            <person name="Finn R."/>
            <person name="Kale V."/>
            <person name="Holt S."/>
            <person name="Cochrane G."/>
            <person name="Meng A."/>
            <person name="Brown T."/>
            <person name="Cohen L."/>
        </authorList>
    </citation>
    <scope>NUCLEOTIDE SEQUENCE</scope>
    <source>
        <strain evidence="3">Isolate 1302-5</strain>
    </source>
</reference>
<feature type="chain" id="PRO_5031394194" description="CRAL-TRIO domain-containing protein" evidence="1">
    <location>
        <begin position="27"/>
        <end position="297"/>
    </location>
</feature>
<dbReference type="SUPFAM" id="SSF52087">
    <property type="entry name" value="CRAL/TRIO domain"/>
    <property type="match status" value="1"/>
</dbReference>
<accession>A0A7S4JHK7</accession>
<evidence type="ECO:0000256" key="1">
    <source>
        <dbReference type="SAM" id="SignalP"/>
    </source>
</evidence>
<sequence>MGAPLCLEVASVFLLAFLGYHGIAFAHESPPGHSCPPSYSSSYIPFPEQNYGPPANPPGRSADEVYERFLRATRGNPVEALQRYAETKKWRRKEGMDRILKDPHPHFHVIKQNYPHYFHLRGLCNEPVYYETPAKINLNAIRSAGLTMDGLLRHYALVTEFMWTHVERSQHSKSIYVIDLAGIRLRDFAGEVIKFVKSAASFISQHYPERSGTIFVVNAPLWFNVIWKVVKPIIDPVTVEKVRVVRGEDNIRRELNEKIPIENIPPEYGGLSMPLGNSPEEHLLAELMRHNNDPCGI</sequence>
<dbReference type="InterPro" id="IPR036865">
    <property type="entry name" value="CRAL-TRIO_dom_sf"/>
</dbReference>
<dbReference type="InterPro" id="IPR036273">
    <property type="entry name" value="CRAL/TRIO_N_dom_sf"/>
</dbReference>
<gene>
    <name evidence="3" type="ORF">OAUR00152_LOCUS28049</name>
</gene>
<dbReference type="PANTHER" id="PTHR45657:SF61">
    <property type="entry name" value="CRAL-TRIO DOMAIN-CONTAINING PROTEIN"/>
    <property type="match status" value="1"/>
</dbReference>
<name>A0A7S4JHK7_9STRA</name>
<dbReference type="PANTHER" id="PTHR45657">
    <property type="entry name" value="CRAL-TRIO DOMAIN-CONTAINING PROTEIN YKL091C-RELATED"/>
    <property type="match status" value="1"/>
</dbReference>
<dbReference type="Pfam" id="PF00650">
    <property type="entry name" value="CRAL_TRIO"/>
    <property type="match status" value="1"/>
</dbReference>
<evidence type="ECO:0000313" key="3">
    <source>
        <dbReference type="EMBL" id="CAE2263883.1"/>
    </source>
</evidence>
<dbReference type="PROSITE" id="PS50191">
    <property type="entry name" value="CRAL_TRIO"/>
    <property type="match status" value="1"/>
</dbReference>
<protein>
    <recommendedName>
        <fullName evidence="2">CRAL-TRIO domain-containing protein</fullName>
    </recommendedName>
</protein>
<dbReference type="EMBL" id="HBKQ01040708">
    <property type="protein sequence ID" value="CAE2263883.1"/>
    <property type="molecule type" value="Transcribed_RNA"/>
</dbReference>
<dbReference type="InterPro" id="IPR051026">
    <property type="entry name" value="PI/PC_transfer"/>
</dbReference>
<feature type="domain" description="CRAL-TRIO" evidence="2">
    <location>
        <begin position="106"/>
        <end position="276"/>
    </location>
</feature>
<evidence type="ECO:0000259" key="2">
    <source>
        <dbReference type="PROSITE" id="PS50191"/>
    </source>
</evidence>